<feature type="region of interest" description="Disordered" evidence="3">
    <location>
        <begin position="721"/>
        <end position="741"/>
    </location>
</feature>
<dbReference type="PANTHER" id="PTHR18870">
    <property type="entry name" value="PROTEIN TAG-278-RELATED"/>
    <property type="match status" value="1"/>
</dbReference>
<keyword evidence="1 2" id="KW-0175">Coiled coil</keyword>
<dbReference type="Gene3D" id="1.20.5.1230">
    <property type="entry name" value="Apolipoprotein A-I"/>
    <property type="match status" value="1"/>
</dbReference>
<dbReference type="Proteomes" id="UP000243217">
    <property type="component" value="Unassembled WGS sequence"/>
</dbReference>
<feature type="coiled-coil region" evidence="2">
    <location>
        <begin position="1731"/>
        <end position="1809"/>
    </location>
</feature>
<accession>A0A1V9Y729</accession>
<sequence length="2987" mass="338524">MKKVNEKRGVNLPKLPGYHDNGPMEPPPVNASPRRGKGIKPIDIDAMPALTSVGPTTPNSAGRGPSLRTRKLEDQNVDVIPVANPAFDVDLSVLDSEIEKLKQIAATAENHVETIYSNDAKRKGYMKQTGNEMNYIEQEISLQKREISLQVDKLENEKKHLEIIIATKDLQIFAHEKERVQLQDALSAQKEAASAEIASRDLANAHLQSQLNECKHALGNTEDSLIQARVLNDELTTSLNHRTTDLDRTKLSLEAALRTIDLETGTLSAQSKRIELLDAALLLAQSNNSQLQSKCDEQKNLIKCYKEELQGHVQAEEKLKTELKTVTEDRNQLSNQIKVLEKAATGVKRQQAKWDAAKATHDADMAALRTKCKMHKEAIENQSKLLRRQEESLVNQTVAHLADVTTIEWQESQLASFEATCASQANDLEIFQAKMQAGELQHMKNRSLIELLQTKLKGLEDLVNRQDNDLRISREHIEEQESHLQAKDKDLASLKQSTEAMIKDLNKQLEDSRATIAEYSGVINAMRSGNDEMLDRYTNQQSHLEYVARENGDLNHRIQALESALQTSEAQQQTTSTKLQEREAKNASNITIFKLQATQAQEQFQREVEALNASMTDAMAKAESERLELESKRTATEISLQELTQASAEMKMAFEEKLRSRMETIEENEEQIHLLEIQIKMNADQASKRRQALQDELDRAKADYNEKLRAAERTFASKVESLEQARQTERNEAAAASSALESNLRGEIASVNELLDAERKSAAESIASLQDVIATKSHQLERVQETADTLAAVLKADTLQFQTRISMLQEEVYAHEHALRDSQTRLKETILRDAATLAECHQSYQNELTQQASTHSEAMATLRETGERTATRIHVAWEGRYLQLQTESTQELVQTMAKYGETVEAMKNHNTHALATMQSSYEAQLQALKEKNRFTFEQLCMEHEDVIGHCHDGYQGQLTHWHDTYQNQLNAHQLRYDTDLSSCHEDYQNRIANSTEHYEGKLAECHLSYNNQLSKCQTSYESQIEALGAELANAKAEHAARFEQLEKSSQEELKSTIDMYEEKLSSIIASYESKLETTIGGYDEKVAYTVASYENELSTTISNYEAKLSSTVTSYEEKLAATIADYENKLSSTITNYDAKLASTIDNYENTLASTTSRYEDTIASSTSKYEQTISAMTSKYEQVIATKTTTYETKITSLTSFYDDKIATSTTAYDTKLSTTIERYEAELIKWHVSYNGELAASRAKYDTDLSACHRDYQTRINTMTENYENQLATCHKSYSEQLQAMESMYREKLATTEVTAKEKLDSTETLLKDKLVATEEYYKDKLETTETTLKDKLHTTETLYKEKLEYTESTLKAKLESTETTYRTRLEALETNFREKLSQCESTYEAELTACHATYQAQFATESEEHEQKLHDTIATSKASIEATHAQSTLQIANLEATLQSTIESYQEQLNMCQQEMIESLQACRDKYETQLALTKKDYETTLKQRQEAYDETLARCIKDHEESMAARKAQYEDILSNRKQVYEETLANRKNEYETTLNSRQHEYEATLSCRLREYEATLNHRQLEFDTTLARRKLENEEAMATTNENYEAQLQTYQSQLSETKASLESQLNSCHASCQAQLAEAKVVYESQVHSLKTSYENQIAEAKAAHKAQVSSLETTHMNEMKDSKFSYENQLKSLKSSYETQISETKASYEGQLSDCKTSYENQLQKNQEIYDAQFSTSLKAYQTDLDRTKTACEAALQQNNEEHLAQVAKFESQLHDAQAKYTNDFDTKALEHTNAIAALERDMNEIQCELKAANKASTEAFEAKIAAMTAEEEKTKQITKDAHTKQIEKMRQMYEEMAMYAEGLNSQLFEVVTALKSTDEELNALKALHKKSVDEYRKLAGMGKDLSSALTGGFVIKRMKDAWLSLLSEQFHPNLVPECQAMSTLDDLQNFVVNLLDLATECQRFVNVAGRLIGVDALEVIVRDNDKLWSGVNCIARQRMESIDQIVQVVIDYDQLLSTYPSIISDLTITPSNSNIIALLTNYQTIRVEATQTLTNSSDLLNDAQIIEAIKDWQSCRTHVAQALGCGRSTCTEAEMIAYIDEYMGLQNQLKQRLHLNKIGAVEIFHYIDEYQSHLTQAGIALAKENIDTATLLDLVDEYEKLRLQVAAIVNMEKELTNAKSILGFVQEYHKVRTQVTQIILAPKASDTLISADSIIKYVDDCRKLRTDISTIWASDVHDISDSLIVATLQEAYSFRQQVASVLQVPRDTLSHGHILRIVQEYTQLKSQVASLLRMTEAVVHSKDIIEIIETYQTLRCDITKLWSSNDTPLWSTPKEIYNYVSEYKDLRVRTATALGREGLCTADEIINVVGSFVELTAKHREITRQKMNTDANNNALQGTMEHMQKALQDYETRLSSLGVKYSCPFQATPDSTATFFLTLDRKLQEGKDMETAFYRRKQAHEQDLQHHISAMEAVQREAAATLDTTLKEWANKVEKAEKARANDVAAVQQSSRAALDTTKAECAAQTTRITNDMKLQVEKLEEELTALKSTKIKEQANYEATINYIQSALQAHTNEADTKDPQDKAAFFARFVDRDRMLMEHVYTSIRSVTQLLTPPKTSTFVLPTELSQAILSCIKELKRMKEYVLGSFDALQRDLPPFLPFEAQWYTVEYTPGKDIVPWYIDCMEKTNEMARLQFNLFLAKANTILTVAMATQRERSYDVLQFLRRSLGQDIESAEKDARTLQLRLADAIAEKDQTSIEIALKESFFSELLGQHEAIAKEMLSKMEAFQQHHIQSMTSLSSPMSSSSHHLIETKFDKVNPSYRPIPKPKWQEEDTTMIIASNGKTLKERFVSDLAVETGQNATQSMASLRKAMTGSVPFQPQPKLERRPTQPYSQANFSPNILYQGIRLISDVSIPISVAYTPTKLGLVVNLFNQQNELLQAIQVTNTSPLLQRFGKPLVELSSAERNQLVESILVRLSTNSANQFELDDQL</sequence>
<evidence type="ECO:0000256" key="1">
    <source>
        <dbReference type="ARBA" id="ARBA00023054"/>
    </source>
</evidence>
<feature type="compositionally biased region" description="Basic and acidic residues" evidence="3">
    <location>
        <begin position="721"/>
        <end position="732"/>
    </location>
</feature>
<feature type="coiled-coil region" evidence="2">
    <location>
        <begin position="1442"/>
        <end position="1469"/>
    </location>
</feature>
<evidence type="ECO:0000256" key="2">
    <source>
        <dbReference type="SAM" id="Coils"/>
    </source>
</evidence>
<dbReference type="SUPFAM" id="SSF58113">
    <property type="entry name" value="Apolipoprotein A-I"/>
    <property type="match status" value="1"/>
</dbReference>
<evidence type="ECO:0000313" key="4">
    <source>
        <dbReference type="EMBL" id="OQR81535.1"/>
    </source>
</evidence>
<feature type="coiled-coil region" evidence="2">
    <location>
        <begin position="2451"/>
        <end position="2493"/>
    </location>
</feature>
<feature type="coiled-coil region" evidence="2">
    <location>
        <begin position="2720"/>
        <end position="2747"/>
    </location>
</feature>
<feature type="coiled-coil region" evidence="2">
    <location>
        <begin position="449"/>
        <end position="522"/>
    </location>
</feature>
<proteinExistence type="predicted"/>
<comment type="caution">
    <text evidence="4">The sequence shown here is derived from an EMBL/GenBank/DDBJ whole genome shotgun (WGS) entry which is preliminary data.</text>
</comment>
<evidence type="ECO:0000313" key="5">
    <source>
        <dbReference type="Proteomes" id="UP000243217"/>
    </source>
</evidence>
<dbReference type="EMBL" id="JNBS01004964">
    <property type="protein sequence ID" value="OQR81535.1"/>
    <property type="molecule type" value="Genomic_DNA"/>
</dbReference>
<keyword evidence="5" id="KW-1185">Reference proteome</keyword>
<name>A0A1V9Y729_9STRA</name>
<feature type="coiled-coil region" evidence="2">
    <location>
        <begin position="288"/>
        <end position="350"/>
    </location>
</feature>
<feature type="coiled-coil region" evidence="2">
    <location>
        <begin position="1585"/>
        <end position="1612"/>
    </location>
</feature>
<feature type="coiled-coil region" evidence="2">
    <location>
        <begin position="137"/>
        <end position="171"/>
    </location>
</feature>
<protein>
    <submittedName>
        <fullName evidence="4">Uncharacterized protein</fullName>
    </submittedName>
</protein>
<reference evidence="4 5" key="1">
    <citation type="journal article" date="2014" name="Genome Biol. Evol.">
        <title>The secreted proteins of Achlya hypogyna and Thraustotheca clavata identify the ancestral oomycete secretome and reveal gene acquisitions by horizontal gene transfer.</title>
        <authorList>
            <person name="Misner I."/>
            <person name="Blouin N."/>
            <person name="Leonard G."/>
            <person name="Richards T.A."/>
            <person name="Lane C.E."/>
        </authorList>
    </citation>
    <scope>NUCLEOTIDE SEQUENCE [LARGE SCALE GENOMIC DNA]</scope>
    <source>
        <strain evidence="4 5">ATCC 34112</strain>
    </source>
</reference>
<evidence type="ECO:0000256" key="3">
    <source>
        <dbReference type="SAM" id="MobiDB-lite"/>
    </source>
</evidence>
<feature type="coiled-coil region" evidence="2">
    <location>
        <begin position="2517"/>
        <end position="2551"/>
    </location>
</feature>
<feature type="region of interest" description="Disordered" evidence="3">
    <location>
        <begin position="1"/>
        <end position="40"/>
    </location>
</feature>
<dbReference type="PANTHER" id="PTHR18870:SF9">
    <property type="entry name" value="PROTEIN TAG-278-RELATED"/>
    <property type="match status" value="1"/>
</dbReference>
<dbReference type="STRING" id="74557.A0A1V9Y729"/>
<feature type="coiled-coil region" evidence="2">
    <location>
        <begin position="601"/>
        <end position="632"/>
    </location>
</feature>
<gene>
    <name evidence="4" type="ORF">THRCLA_11640</name>
</gene>
<dbReference type="OrthoDB" id="77953at2759"/>
<organism evidence="4 5">
    <name type="scientific">Thraustotheca clavata</name>
    <dbReference type="NCBI Taxonomy" id="74557"/>
    <lineage>
        <taxon>Eukaryota</taxon>
        <taxon>Sar</taxon>
        <taxon>Stramenopiles</taxon>
        <taxon>Oomycota</taxon>
        <taxon>Saprolegniomycetes</taxon>
        <taxon>Saprolegniales</taxon>
        <taxon>Achlyaceae</taxon>
        <taxon>Thraustotheca</taxon>
    </lineage>
</organism>